<evidence type="ECO:0000256" key="1">
    <source>
        <dbReference type="SAM" id="Phobius"/>
    </source>
</evidence>
<dbReference type="EMBL" id="JAVDXW010000001">
    <property type="protein sequence ID" value="MDR7299928.1"/>
    <property type="molecule type" value="Genomic_DNA"/>
</dbReference>
<dbReference type="AlphaFoldDB" id="A0AAE3Z7U8"/>
<dbReference type="RefSeq" id="WP_310267829.1">
    <property type="nucleotide sequence ID" value="NZ_JAVDXW010000001.1"/>
</dbReference>
<name>A0AAE3Z7U8_9ACTN</name>
<keyword evidence="1" id="KW-1133">Transmembrane helix</keyword>
<keyword evidence="1" id="KW-0812">Transmembrane</keyword>
<dbReference type="Proteomes" id="UP001180845">
    <property type="component" value="Unassembled WGS sequence"/>
</dbReference>
<protein>
    <submittedName>
        <fullName evidence="2">Uncharacterized protein</fullName>
    </submittedName>
</protein>
<gene>
    <name evidence="2" type="ORF">JOF55_000109</name>
</gene>
<sequence length="143" mass="15801">MNSGEVFEDFPEWIVCLDAWRHGGIACAVGSVGGFLYGLARIMRLRAGWSRYRPEWELSGAEARALSADNLGAWAAFRAVPASRYWSQEVLARLATVGTADLVAWDQCGHAWAVAKVRSDVDDFVDTITRSISRPLRRHPPPG</sequence>
<keyword evidence="3" id="KW-1185">Reference proteome</keyword>
<reference evidence="2" key="1">
    <citation type="submission" date="2023-07" db="EMBL/GenBank/DDBJ databases">
        <title>Sequencing the genomes of 1000 actinobacteria strains.</title>
        <authorList>
            <person name="Klenk H.-P."/>
        </authorList>
    </citation>
    <scope>NUCLEOTIDE SEQUENCE</scope>
    <source>
        <strain evidence="2">DSM 45977</strain>
    </source>
</reference>
<evidence type="ECO:0000313" key="2">
    <source>
        <dbReference type="EMBL" id="MDR7299928.1"/>
    </source>
</evidence>
<feature type="transmembrane region" description="Helical" evidence="1">
    <location>
        <begin position="20"/>
        <end position="40"/>
    </location>
</feature>
<evidence type="ECO:0000313" key="3">
    <source>
        <dbReference type="Proteomes" id="UP001180845"/>
    </source>
</evidence>
<proteinExistence type="predicted"/>
<comment type="caution">
    <text evidence="2">The sequence shown here is derived from an EMBL/GenBank/DDBJ whole genome shotgun (WGS) entry which is preliminary data.</text>
</comment>
<accession>A0AAE3Z7U8</accession>
<organism evidence="2 3">
    <name type="scientific">Haloactinomyces albus</name>
    <dbReference type="NCBI Taxonomy" id="1352928"/>
    <lineage>
        <taxon>Bacteria</taxon>
        <taxon>Bacillati</taxon>
        <taxon>Actinomycetota</taxon>
        <taxon>Actinomycetes</taxon>
        <taxon>Actinopolysporales</taxon>
        <taxon>Actinopolysporaceae</taxon>
        <taxon>Haloactinomyces</taxon>
    </lineage>
</organism>
<keyword evidence="1" id="KW-0472">Membrane</keyword>